<proteinExistence type="predicted"/>
<feature type="domain" description="SGNH hydrolase-type esterase" evidence="2">
    <location>
        <begin position="34"/>
        <end position="241"/>
    </location>
</feature>
<evidence type="ECO:0000259" key="2">
    <source>
        <dbReference type="Pfam" id="PF13472"/>
    </source>
</evidence>
<accession>A0A501WAR1</accession>
<dbReference type="PANTHER" id="PTHR30383:SF2">
    <property type="entry name" value="CELLULOSE-BINDING PROTEIN"/>
    <property type="match status" value="1"/>
</dbReference>
<keyword evidence="1" id="KW-0732">Signal</keyword>
<dbReference type="CDD" id="cd01833">
    <property type="entry name" value="XynB_like"/>
    <property type="match status" value="1"/>
</dbReference>
<dbReference type="InterPro" id="IPR013830">
    <property type="entry name" value="SGNH_hydro"/>
</dbReference>
<dbReference type="AlphaFoldDB" id="A0A501WAR1"/>
<dbReference type="RefSeq" id="WP_140621519.1">
    <property type="nucleotide sequence ID" value="NZ_VFRQ01000005.1"/>
</dbReference>
<evidence type="ECO:0000256" key="1">
    <source>
        <dbReference type="SAM" id="SignalP"/>
    </source>
</evidence>
<dbReference type="OrthoDB" id="9786188at2"/>
<dbReference type="GO" id="GO:0004622">
    <property type="term" value="F:phosphatidylcholine lysophospholipase activity"/>
    <property type="evidence" value="ECO:0007669"/>
    <property type="project" value="TreeGrafter"/>
</dbReference>
<evidence type="ECO:0000313" key="4">
    <source>
        <dbReference type="Proteomes" id="UP000316727"/>
    </source>
</evidence>
<dbReference type="PANTHER" id="PTHR30383">
    <property type="entry name" value="THIOESTERASE 1/PROTEASE 1/LYSOPHOSPHOLIPASE L1"/>
    <property type="match status" value="1"/>
</dbReference>
<dbReference type="Pfam" id="PF13472">
    <property type="entry name" value="Lipase_GDSL_2"/>
    <property type="match status" value="1"/>
</dbReference>
<organism evidence="3 4">
    <name type="scientific">Pontibacter mangrovi</name>
    <dbReference type="NCBI Taxonomy" id="2589816"/>
    <lineage>
        <taxon>Bacteria</taxon>
        <taxon>Pseudomonadati</taxon>
        <taxon>Bacteroidota</taxon>
        <taxon>Cytophagia</taxon>
        <taxon>Cytophagales</taxon>
        <taxon>Hymenobacteraceae</taxon>
        <taxon>Pontibacter</taxon>
    </lineage>
</organism>
<dbReference type="Proteomes" id="UP000316727">
    <property type="component" value="Unassembled WGS sequence"/>
</dbReference>
<feature type="signal peptide" evidence="1">
    <location>
        <begin position="1"/>
        <end position="22"/>
    </location>
</feature>
<dbReference type="SUPFAM" id="SSF52266">
    <property type="entry name" value="SGNH hydrolase"/>
    <property type="match status" value="1"/>
</dbReference>
<dbReference type="Gene3D" id="3.40.50.1110">
    <property type="entry name" value="SGNH hydrolase"/>
    <property type="match status" value="1"/>
</dbReference>
<evidence type="ECO:0000313" key="3">
    <source>
        <dbReference type="EMBL" id="TPE43897.1"/>
    </source>
</evidence>
<name>A0A501WAR1_9BACT</name>
<dbReference type="InterPro" id="IPR036514">
    <property type="entry name" value="SGNH_hydro_sf"/>
</dbReference>
<dbReference type="EMBL" id="VFRQ01000005">
    <property type="protein sequence ID" value="TPE43897.1"/>
    <property type="molecule type" value="Genomic_DNA"/>
</dbReference>
<dbReference type="InterPro" id="IPR051532">
    <property type="entry name" value="Ester_Hydrolysis_Enzymes"/>
</dbReference>
<sequence length="266" mass="29842">MYTSLNLFLLRYLLAFWLSNTAGLTHEGEVKILALGNSITQGNQEHPSYRYRLWQKLADAGADVAFVGSENMNFSGQPAAYGTSYKGRTYTNCHEGHWGWTADEILQGRRWHGNLARWLQSYTPDIVLLHLGSNDMLRQCGSGNTCYQETIEELRQIITLIREKNPHATVLLAQLTPVDEERFGPAVADHIVQLNKHIPALAQEMSTAASPVILVDQFSGFNPATGADTWDGIHPNARGEEKMAQRWFDALMPLLRKIPVEHAATR</sequence>
<feature type="chain" id="PRO_5021356464" evidence="1">
    <location>
        <begin position="23"/>
        <end position="266"/>
    </location>
</feature>
<keyword evidence="4" id="KW-1185">Reference proteome</keyword>
<gene>
    <name evidence="3" type="ORF">FJM65_10730</name>
</gene>
<reference evidence="3 4" key="1">
    <citation type="submission" date="2019-06" db="EMBL/GenBank/DDBJ databases">
        <title>A novel bacterium of genus Pontibacter, isolated from marine sediment.</title>
        <authorList>
            <person name="Huang H."/>
            <person name="Mo K."/>
            <person name="Hu Y."/>
        </authorList>
    </citation>
    <scope>NUCLEOTIDE SEQUENCE [LARGE SCALE GENOMIC DNA]</scope>
    <source>
        <strain evidence="3 4">HB172049</strain>
    </source>
</reference>
<comment type="caution">
    <text evidence="3">The sequence shown here is derived from an EMBL/GenBank/DDBJ whole genome shotgun (WGS) entry which is preliminary data.</text>
</comment>
<protein>
    <submittedName>
        <fullName evidence="3">Cellulose-binding protein</fullName>
    </submittedName>
</protein>